<comment type="caution">
    <text evidence="1">The sequence shown here is derived from an EMBL/GenBank/DDBJ whole genome shotgun (WGS) entry which is preliminary data.</text>
</comment>
<sequence>MGELTNDFITVMLKLIRKNYLLIIPANTAHRECNLTPRENAKKSMGELTNDFITVMLKLIRKNYLLIIR</sequence>
<proteinExistence type="predicted"/>
<gene>
    <name evidence="1" type="ORF">A2T98_01760</name>
</gene>
<dbReference type="Proteomes" id="UP000076555">
    <property type="component" value="Unassembled WGS sequence"/>
</dbReference>
<accession>A0A166KSW1</accession>
<reference evidence="1 2" key="1">
    <citation type="submission" date="2016-04" db="EMBL/GenBank/DDBJ databases">
        <title>Draft Genome Assembly of the Bloom-forming Cyanobacterium Nodularia spumigena Strain CENA596 in Shrimp Production Ponds.</title>
        <authorList>
            <person name="Popin R.V."/>
            <person name="Rigonato J."/>
            <person name="Abreu V.A."/>
            <person name="Andreote A.P."/>
            <person name="Silveira S.B."/>
            <person name="Odebrecht C."/>
            <person name="Fiore M.F."/>
        </authorList>
    </citation>
    <scope>NUCLEOTIDE SEQUENCE [LARGE SCALE GENOMIC DNA]</scope>
    <source>
        <strain evidence="1 2">CENA596</strain>
    </source>
</reference>
<evidence type="ECO:0000313" key="1">
    <source>
        <dbReference type="EMBL" id="KZL51507.1"/>
    </source>
</evidence>
<dbReference type="AlphaFoldDB" id="A0A166KSW1"/>
<dbReference type="EMBL" id="LWAJ01000016">
    <property type="protein sequence ID" value="KZL51507.1"/>
    <property type="molecule type" value="Genomic_DNA"/>
</dbReference>
<evidence type="ECO:0000313" key="2">
    <source>
        <dbReference type="Proteomes" id="UP000076555"/>
    </source>
</evidence>
<organism evidence="1 2">
    <name type="scientific">Nodularia spumigena CENA596</name>
    <dbReference type="NCBI Taxonomy" id="1819295"/>
    <lineage>
        <taxon>Bacteria</taxon>
        <taxon>Bacillati</taxon>
        <taxon>Cyanobacteriota</taxon>
        <taxon>Cyanophyceae</taxon>
        <taxon>Nostocales</taxon>
        <taxon>Nodulariaceae</taxon>
        <taxon>Nodularia</taxon>
    </lineage>
</organism>
<protein>
    <submittedName>
        <fullName evidence="1">Uncharacterized protein</fullName>
    </submittedName>
</protein>
<name>A0A166KSW1_NODSP</name>